<evidence type="ECO:0000256" key="11">
    <source>
        <dbReference type="RuleBase" id="RU367005"/>
    </source>
</evidence>
<accession>A0A9P7MIS8</accession>
<keyword evidence="5 11" id="KW-0375">Hydrogen ion transport</keyword>
<evidence type="ECO:0000256" key="7">
    <source>
        <dbReference type="ARBA" id="ARBA00023065"/>
    </source>
</evidence>
<keyword evidence="8 11" id="KW-0496">Mitochondrion</keyword>
<keyword evidence="4 11" id="KW-0138">CF(0)</keyword>
<name>A0A9P7MIS8_9HYPO</name>
<comment type="function">
    <text evidence="11">Subunit e, of the mitochondrial membrane ATP synthase complex (F(1)F(0) ATP synthase or Complex V) that produces ATP from ADP in the presence of a proton gradient across the membrane which is generated by electron transport complexes of the respiratory chain. ATP synthase complex consist of a soluble F(1) head domain - the catalytic core - and a membrane F(1) domain - the membrane proton channel. These two domains are linked by a central stalk rotating inside the F(1) region and a stationary peripheral stalk. During catalysis, ATP synthesis in the catalytic domain of F(1) is coupled via a rotary mechanism of the central stalk subunits to proton translocation. In vivo, can only synthesize ATP although its ATP hydrolase activity can be activated artificially in vitro. Part of the complex F(0) domain.</text>
</comment>
<dbReference type="GO" id="GO:0005743">
    <property type="term" value="C:mitochondrial inner membrane"/>
    <property type="evidence" value="ECO:0007669"/>
    <property type="project" value="UniProtKB-SubCell"/>
</dbReference>
<evidence type="ECO:0000256" key="9">
    <source>
        <dbReference type="ARBA" id="ARBA00023136"/>
    </source>
</evidence>
<keyword evidence="7 11" id="KW-0406">Ion transport</keyword>
<dbReference type="Proteomes" id="UP000706124">
    <property type="component" value="Unassembled WGS sequence"/>
</dbReference>
<keyword evidence="6 11" id="KW-0999">Mitochondrion inner membrane</keyword>
<comment type="similarity">
    <text evidence="2 11">Belongs to the ATPase e subunit family.</text>
</comment>
<proteinExistence type="inferred from homology"/>
<dbReference type="Pfam" id="PF05680">
    <property type="entry name" value="ATP-synt_E"/>
    <property type="match status" value="1"/>
</dbReference>
<dbReference type="InterPro" id="IPR008386">
    <property type="entry name" value="ATP_synth_F0_esu_mt"/>
</dbReference>
<evidence type="ECO:0000256" key="5">
    <source>
        <dbReference type="ARBA" id="ARBA00022781"/>
    </source>
</evidence>
<protein>
    <recommendedName>
        <fullName evidence="11">ATP synthase F(0) complex subunit e, mitochondrial</fullName>
    </recommendedName>
</protein>
<evidence type="ECO:0000256" key="6">
    <source>
        <dbReference type="ARBA" id="ARBA00022792"/>
    </source>
</evidence>
<comment type="subcellular location">
    <subcellularLocation>
        <location evidence="1 11">Mitochondrion inner membrane</location>
    </subcellularLocation>
</comment>
<dbReference type="OrthoDB" id="2125027at2759"/>
<evidence type="ECO:0000256" key="2">
    <source>
        <dbReference type="ARBA" id="ARBA00007333"/>
    </source>
</evidence>
<evidence type="ECO:0000256" key="1">
    <source>
        <dbReference type="ARBA" id="ARBA00004273"/>
    </source>
</evidence>
<dbReference type="GO" id="GO:0045259">
    <property type="term" value="C:proton-transporting ATP synthase complex"/>
    <property type="evidence" value="ECO:0007669"/>
    <property type="project" value="UniProtKB-UniRule"/>
</dbReference>
<comment type="subunit">
    <text evidence="11">F-type ATPases have 2 components, CF(1) - the catalytic core - and CF(0) - the membrane proton channel. CF(1) and CF(0) have multiple subunits.</text>
</comment>
<keyword evidence="10 11" id="KW-0066">ATP synthesis</keyword>
<organism evidence="12 13">
    <name type="scientific">Claviceps pazoutovae</name>
    <dbReference type="NCBI Taxonomy" id="1649127"/>
    <lineage>
        <taxon>Eukaryota</taxon>
        <taxon>Fungi</taxon>
        <taxon>Dikarya</taxon>
        <taxon>Ascomycota</taxon>
        <taxon>Pezizomycotina</taxon>
        <taxon>Sordariomycetes</taxon>
        <taxon>Hypocreomycetidae</taxon>
        <taxon>Hypocreales</taxon>
        <taxon>Clavicipitaceae</taxon>
        <taxon>Claviceps</taxon>
    </lineage>
</organism>
<dbReference type="AlphaFoldDB" id="A0A9P7MIS8"/>
<reference evidence="12 13" key="1">
    <citation type="journal article" date="2020" name="bioRxiv">
        <title>Whole genome comparisons of ergot fungi reveals the divergence and evolution of species within the genus Claviceps are the result of varying mechanisms driving genome evolution and host range expansion.</title>
        <authorList>
            <person name="Wyka S.A."/>
            <person name="Mondo S.J."/>
            <person name="Liu M."/>
            <person name="Dettman J."/>
            <person name="Nalam V."/>
            <person name="Broders K.D."/>
        </authorList>
    </citation>
    <scope>NUCLEOTIDE SEQUENCE [LARGE SCALE GENOMIC DNA]</scope>
    <source>
        <strain evidence="12 13">CCC 1485</strain>
    </source>
</reference>
<gene>
    <name evidence="12" type="ORF">E4U60_003773</name>
</gene>
<evidence type="ECO:0000256" key="10">
    <source>
        <dbReference type="ARBA" id="ARBA00023310"/>
    </source>
</evidence>
<dbReference type="GO" id="GO:0015078">
    <property type="term" value="F:proton transmembrane transporter activity"/>
    <property type="evidence" value="ECO:0007669"/>
    <property type="project" value="InterPro"/>
</dbReference>
<dbReference type="EMBL" id="SRPO01000030">
    <property type="protein sequence ID" value="KAG5946820.1"/>
    <property type="molecule type" value="Genomic_DNA"/>
</dbReference>
<sequence>MVSTRVNVFRWSALGAGLFYGFIRQRSITVSQRAAHEKHEYESKQKLIEQAKAEWAKKNSVSTPAKDDAATDISSPNFDLEKFLSKLSN</sequence>
<evidence type="ECO:0000313" key="12">
    <source>
        <dbReference type="EMBL" id="KAG5946820.1"/>
    </source>
</evidence>
<keyword evidence="3 11" id="KW-0813">Transport</keyword>
<keyword evidence="13" id="KW-1185">Reference proteome</keyword>
<evidence type="ECO:0000256" key="4">
    <source>
        <dbReference type="ARBA" id="ARBA00022547"/>
    </source>
</evidence>
<evidence type="ECO:0000256" key="8">
    <source>
        <dbReference type="ARBA" id="ARBA00023128"/>
    </source>
</evidence>
<comment type="caution">
    <text evidence="12">The sequence shown here is derived from an EMBL/GenBank/DDBJ whole genome shotgun (WGS) entry which is preliminary data.</text>
</comment>
<evidence type="ECO:0000313" key="13">
    <source>
        <dbReference type="Proteomes" id="UP000706124"/>
    </source>
</evidence>
<evidence type="ECO:0000256" key="3">
    <source>
        <dbReference type="ARBA" id="ARBA00022448"/>
    </source>
</evidence>
<dbReference type="GO" id="GO:0015986">
    <property type="term" value="P:proton motive force-driven ATP synthesis"/>
    <property type="evidence" value="ECO:0007669"/>
    <property type="project" value="InterPro"/>
</dbReference>
<keyword evidence="9" id="KW-0472">Membrane</keyword>